<dbReference type="SUPFAM" id="SSF55729">
    <property type="entry name" value="Acyl-CoA N-acyltransferases (Nat)"/>
    <property type="match status" value="1"/>
</dbReference>
<dbReference type="EMBL" id="BAEO01000065">
    <property type="protein sequence ID" value="GAC21702.1"/>
    <property type="molecule type" value="Genomic_DNA"/>
</dbReference>
<evidence type="ECO:0000313" key="3">
    <source>
        <dbReference type="Proteomes" id="UP000006327"/>
    </source>
</evidence>
<dbReference type="GO" id="GO:0016747">
    <property type="term" value="F:acyltransferase activity, transferring groups other than amino-acyl groups"/>
    <property type="evidence" value="ECO:0007669"/>
    <property type="project" value="InterPro"/>
</dbReference>
<name>K6YU52_9ALTE</name>
<dbReference type="Gene3D" id="3.40.630.30">
    <property type="match status" value="1"/>
</dbReference>
<proteinExistence type="predicted"/>
<dbReference type="RefSeq" id="WP_007624959.1">
    <property type="nucleotide sequence ID" value="NZ_BAEO01000065.1"/>
</dbReference>
<organism evidence="2 3">
    <name type="scientific">Paraglaciecola arctica BSs20135</name>
    <dbReference type="NCBI Taxonomy" id="493475"/>
    <lineage>
        <taxon>Bacteria</taxon>
        <taxon>Pseudomonadati</taxon>
        <taxon>Pseudomonadota</taxon>
        <taxon>Gammaproteobacteria</taxon>
        <taxon>Alteromonadales</taxon>
        <taxon>Alteromonadaceae</taxon>
        <taxon>Paraglaciecola</taxon>
    </lineage>
</organism>
<dbReference type="InterPro" id="IPR000182">
    <property type="entry name" value="GNAT_dom"/>
</dbReference>
<evidence type="ECO:0000259" key="1">
    <source>
        <dbReference type="PROSITE" id="PS51186"/>
    </source>
</evidence>
<dbReference type="OrthoDB" id="8304386at2"/>
<comment type="caution">
    <text evidence="2">The sequence shown here is derived from an EMBL/GenBank/DDBJ whole genome shotgun (WGS) entry which is preliminary data.</text>
</comment>
<dbReference type="eggNOG" id="COG0456">
    <property type="taxonomic scope" value="Bacteria"/>
</dbReference>
<dbReference type="PROSITE" id="PS51186">
    <property type="entry name" value="GNAT"/>
    <property type="match status" value="1"/>
</dbReference>
<dbReference type="STRING" id="493475.GARC_4765"/>
<gene>
    <name evidence="2" type="ORF">GARC_4765</name>
</gene>
<dbReference type="Proteomes" id="UP000006327">
    <property type="component" value="Unassembled WGS sequence"/>
</dbReference>
<sequence length="160" mass="17449">MIRNPVTIAPLVEEDIVAVQALTVKPFQEIFAGPSVDLLAGPEAGFSVHVIKKQGTVVGMFRVDTRFHFGLAFALADTPGIRSFIIDKNKQGQGLGTEASRMMPSYLRGIIPMARGVYMLVNVNNQGAYKSCFSGGWADTGEKYTLGHTGPQHILWMPLR</sequence>
<dbReference type="AlphaFoldDB" id="K6YU52"/>
<accession>K6YU52</accession>
<feature type="domain" description="N-acetyltransferase" evidence="1">
    <location>
        <begin position="6"/>
        <end position="160"/>
    </location>
</feature>
<protein>
    <recommendedName>
        <fullName evidence="1">N-acetyltransferase domain-containing protein</fullName>
    </recommendedName>
</protein>
<keyword evidence="3" id="KW-1185">Reference proteome</keyword>
<dbReference type="InterPro" id="IPR016181">
    <property type="entry name" value="Acyl_CoA_acyltransferase"/>
</dbReference>
<evidence type="ECO:0000313" key="2">
    <source>
        <dbReference type="EMBL" id="GAC21702.1"/>
    </source>
</evidence>
<reference evidence="2 3" key="1">
    <citation type="journal article" date="2017" name="Antonie Van Leeuwenhoek">
        <title>Rhizobium rhizosphaerae sp. nov., a novel species isolated from rice rhizosphere.</title>
        <authorList>
            <person name="Zhao J.J."/>
            <person name="Zhang J."/>
            <person name="Zhang R.J."/>
            <person name="Zhang C.W."/>
            <person name="Yin H.Q."/>
            <person name="Zhang X.X."/>
        </authorList>
    </citation>
    <scope>NUCLEOTIDE SEQUENCE [LARGE SCALE GENOMIC DNA]</scope>
    <source>
        <strain evidence="2 3">BSs20135</strain>
    </source>
</reference>